<dbReference type="InterPro" id="IPR046670">
    <property type="entry name" value="DUF6540"/>
</dbReference>
<gene>
    <name evidence="1" type="ORF">EN45_012010</name>
</gene>
<sequence length="170" mass="19084">MSSAQSDWCAVFNPSFDTAAFDPLDPPKRYHEGIFVEDNPITKDGIMFHVTGDIIAPSGMRFEMKEGYAAEVSAHLHSYPQIGWVPRADFRSGRIEAMLRALPTPSKQQGLNFWGKGPASGYHEYIWTKENGEPYGPGEQRRPIFKCNEWTHQLAIPALTNAGILRTTRS</sequence>
<name>A0A167VZ89_PENCH</name>
<dbReference type="Proteomes" id="UP000076449">
    <property type="component" value="Chromosome I"/>
</dbReference>
<organism evidence="1">
    <name type="scientific">Penicillium chrysogenum</name>
    <name type="common">Penicillium notatum</name>
    <dbReference type="NCBI Taxonomy" id="5076"/>
    <lineage>
        <taxon>Eukaryota</taxon>
        <taxon>Fungi</taxon>
        <taxon>Dikarya</taxon>
        <taxon>Ascomycota</taxon>
        <taxon>Pezizomycotina</taxon>
        <taxon>Eurotiomycetes</taxon>
        <taxon>Eurotiomycetidae</taxon>
        <taxon>Eurotiales</taxon>
        <taxon>Aspergillaceae</taxon>
        <taxon>Penicillium</taxon>
        <taxon>Penicillium chrysogenum species complex</taxon>
    </lineage>
</organism>
<dbReference type="PhylomeDB" id="A0A167VZ89"/>
<dbReference type="AlphaFoldDB" id="A0A167VZ89"/>
<accession>A0A167VZ89</accession>
<dbReference type="Pfam" id="PF20174">
    <property type="entry name" value="DUF6540"/>
    <property type="match status" value="1"/>
</dbReference>
<reference evidence="1" key="1">
    <citation type="journal article" date="2014" name="Genome Announc.">
        <title>Complete sequencing and chromosome-scale genome assembly of the industrial progenitor strain P2niaD18 from the penicillin producer Penicillium chrysogenum.</title>
        <authorList>
            <person name="Specht T."/>
            <person name="Dahlmann T.A."/>
            <person name="Zadra I."/>
            <person name="Kurnsteiner H."/>
            <person name="Kuck U."/>
        </authorList>
    </citation>
    <scope>NUCLEOTIDE SEQUENCE [LARGE SCALE GENOMIC DNA]</scope>
    <source>
        <strain evidence="1">P2niaD18</strain>
    </source>
</reference>
<dbReference type="EMBL" id="CM002798">
    <property type="protein sequence ID" value="KZN91073.1"/>
    <property type="molecule type" value="Genomic_DNA"/>
</dbReference>
<evidence type="ECO:0000313" key="1">
    <source>
        <dbReference type="EMBL" id="KZN91073.1"/>
    </source>
</evidence>
<protein>
    <submittedName>
        <fullName evidence="1">Uncharacterized protein</fullName>
    </submittedName>
</protein>
<proteinExistence type="predicted"/>